<accession>A0A0M3J1S5</accession>
<dbReference type="EMBL" id="UYRR01001393">
    <property type="protein sequence ID" value="VDK18679.1"/>
    <property type="molecule type" value="Genomic_DNA"/>
</dbReference>
<evidence type="ECO:0000256" key="8">
    <source>
        <dbReference type="RuleBase" id="RU003857"/>
    </source>
</evidence>
<dbReference type="AlphaFoldDB" id="A0A0M3J1S5"/>
<feature type="transmembrane region" description="Helical" evidence="9">
    <location>
        <begin position="80"/>
        <end position="103"/>
    </location>
</feature>
<feature type="transmembrane region" description="Helical" evidence="9">
    <location>
        <begin position="48"/>
        <end position="68"/>
    </location>
</feature>
<proteinExistence type="inferred from homology"/>
<keyword evidence="2 8" id="KW-0813">Transport</keyword>
<keyword evidence="6 9" id="KW-0472">Membrane</keyword>
<dbReference type="PRINTS" id="PR01333">
    <property type="entry name" value="2POREKCHANEL"/>
</dbReference>
<gene>
    <name evidence="11" type="ORF">ASIM_LOCUS1358</name>
</gene>
<dbReference type="GO" id="GO:0005886">
    <property type="term" value="C:plasma membrane"/>
    <property type="evidence" value="ECO:0007669"/>
    <property type="project" value="TreeGrafter"/>
</dbReference>
<evidence type="ECO:0000313" key="13">
    <source>
        <dbReference type="WBParaSite" id="ASIM_0000147801-mRNA-1"/>
    </source>
</evidence>
<evidence type="ECO:0000256" key="2">
    <source>
        <dbReference type="ARBA" id="ARBA00022448"/>
    </source>
</evidence>
<feature type="domain" description="Potassium channel" evidence="10">
    <location>
        <begin position="36"/>
        <end position="103"/>
    </location>
</feature>
<dbReference type="GO" id="GO:0022841">
    <property type="term" value="F:potassium ion leak channel activity"/>
    <property type="evidence" value="ECO:0007669"/>
    <property type="project" value="TreeGrafter"/>
</dbReference>
<dbReference type="GO" id="GO:0030322">
    <property type="term" value="P:stabilization of membrane potential"/>
    <property type="evidence" value="ECO:0007669"/>
    <property type="project" value="TreeGrafter"/>
</dbReference>
<reference evidence="11 12" key="2">
    <citation type="submission" date="2018-11" db="EMBL/GenBank/DDBJ databases">
        <authorList>
            <consortium name="Pathogen Informatics"/>
        </authorList>
    </citation>
    <scope>NUCLEOTIDE SEQUENCE [LARGE SCALE GENOMIC DNA]</scope>
</reference>
<dbReference type="PANTHER" id="PTHR11003">
    <property type="entry name" value="POTASSIUM CHANNEL, SUBFAMILY K"/>
    <property type="match status" value="1"/>
</dbReference>
<evidence type="ECO:0000313" key="12">
    <source>
        <dbReference type="Proteomes" id="UP000267096"/>
    </source>
</evidence>
<evidence type="ECO:0000313" key="11">
    <source>
        <dbReference type="EMBL" id="VDK18679.1"/>
    </source>
</evidence>
<protein>
    <submittedName>
        <fullName evidence="13">TWiK family of potassium channels protein 12 (inferred by orthology to a C. elegans protein)</fullName>
    </submittedName>
</protein>
<evidence type="ECO:0000259" key="10">
    <source>
        <dbReference type="Pfam" id="PF07885"/>
    </source>
</evidence>
<sequence length="330" mass="36978">MLEIRCYDTVIRIDKQLQMHHTREAIQWFMDYLNLTSVLQERNDPSPWSWYGSMFYAGQLYTTIGYGLPVAKTRAGQIASIFYIMLGIPIFLIILKEVGRLLSRALRKFYKRLRTARNKLPSKRLASLSMPVKALYTSAYSLANSLGPDHKKLASMDVELGANEQNELNKKLSRENSFPIPIALSMLVLWIGVSAGLFCLWETEWGYLTSVYFFFVSISTVGLGDIVPGNKDMMLVNFVLILIGLALLSMCINLIQGAIEKFIDQLLVQYIEEIERVAAIVQGGGGSARTESSCATDYKDETTLEIGLTGKCALVLHMICTVSVLSLELC</sequence>
<name>A0A0M3J1S5_ANISI</name>
<evidence type="ECO:0000256" key="3">
    <source>
        <dbReference type="ARBA" id="ARBA00022692"/>
    </source>
</evidence>
<comment type="similarity">
    <text evidence="8">Belongs to the two pore domain potassium channel (TC 1.A.1.8) family.</text>
</comment>
<evidence type="ECO:0000256" key="9">
    <source>
        <dbReference type="SAM" id="Phobius"/>
    </source>
</evidence>
<dbReference type="Pfam" id="PF07885">
    <property type="entry name" value="Ion_trans_2"/>
    <property type="match status" value="2"/>
</dbReference>
<feature type="transmembrane region" description="Helical" evidence="9">
    <location>
        <begin position="124"/>
        <end position="143"/>
    </location>
</feature>
<dbReference type="OrthoDB" id="297496at2759"/>
<evidence type="ECO:0000256" key="6">
    <source>
        <dbReference type="ARBA" id="ARBA00023136"/>
    </source>
</evidence>
<dbReference type="InterPro" id="IPR003280">
    <property type="entry name" value="2pore_dom_K_chnl"/>
</dbReference>
<evidence type="ECO:0000256" key="5">
    <source>
        <dbReference type="ARBA" id="ARBA00023065"/>
    </source>
</evidence>
<dbReference type="Proteomes" id="UP000267096">
    <property type="component" value="Unassembled WGS sequence"/>
</dbReference>
<dbReference type="WBParaSite" id="ASIM_0000147801-mRNA-1">
    <property type="protein sequence ID" value="ASIM_0000147801-mRNA-1"/>
    <property type="gene ID" value="ASIM_0000147801"/>
</dbReference>
<keyword evidence="7 8" id="KW-0407">Ion channel</keyword>
<feature type="transmembrane region" description="Helical" evidence="9">
    <location>
        <begin position="207"/>
        <end position="227"/>
    </location>
</feature>
<comment type="subcellular location">
    <subcellularLocation>
        <location evidence="1">Membrane</location>
        <topology evidence="1">Multi-pass membrane protein</topology>
    </subcellularLocation>
</comment>
<keyword evidence="4 9" id="KW-1133">Transmembrane helix</keyword>
<dbReference type="PANTHER" id="PTHR11003:SF86">
    <property type="entry name" value="POTASSIUM CHANNEL DOMAIN-CONTAINING PROTEIN"/>
    <property type="match status" value="1"/>
</dbReference>
<feature type="domain" description="Potassium channel" evidence="10">
    <location>
        <begin position="186"/>
        <end position="260"/>
    </location>
</feature>
<feature type="transmembrane region" description="Helical" evidence="9">
    <location>
        <begin position="178"/>
        <end position="200"/>
    </location>
</feature>
<feature type="transmembrane region" description="Helical" evidence="9">
    <location>
        <begin position="233"/>
        <end position="255"/>
    </location>
</feature>
<dbReference type="GO" id="GO:0015271">
    <property type="term" value="F:outward rectifier potassium channel activity"/>
    <property type="evidence" value="ECO:0007669"/>
    <property type="project" value="TreeGrafter"/>
</dbReference>
<dbReference type="SUPFAM" id="SSF81324">
    <property type="entry name" value="Voltage-gated potassium channels"/>
    <property type="match status" value="2"/>
</dbReference>
<reference evidence="13" key="1">
    <citation type="submission" date="2017-02" db="UniProtKB">
        <authorList>
            <consortium name="WormBaseParasite"/>
        </authorList>
    </citation>
    <scope>IDENTIFICATION</scope>
</reference>
<evidence type="ECO:0000256" key="1">
    <source>
        <dbReference type="ARBA" id="ARBA00004141"/>
    </source>
</evidence>
<evidence type="ECO:0000256" key="7">
    <source>
        <dbReference type="ARBA" id="ARBA00023303"/>
    </source>
</evidence>
<dbReference type="InterPro" id="IPR013099">
    <property type="entry name" value="K_chnl_dom"/>
</dbReference>
<keyword evidence="5 8" id="KW-0406">Ion transport</keyword>
<evidence type="ECO:0000256" key="4">
    <source>
        <dbReference type="ARBA" id="ARBA00022989"/>
    </source>
</evidence>
<organism evidence="13">
    <name type="scientific">Anisakis simplex</name>
    <name type="common">Herring worm</name>
    <dbReference type="NCBI Taxonomy" id="6269"/>
    <lineage>
        <taxon>Eukaryota</taxon>
        <taxon>Metazoa</taxon>
        <taxon>Ecdysozoa</taxon>
        <taxon>Nematoda</taxon>
        <taxon>Chromadorea</taxon>
        <taxon>Rhabditida</taxon>
        <taxon>Spirurina</taxon>
        <taxon>Ascaridomorpha</taxon>
        <taxon>Ascaridoidea</taxon>
        <taxon>Anisakidae</taxon>
        <taxon>Anisakis</taxon>
        <taxon>Anisakis simplex complex</taxon>
    </lineage>
</organism>
<keyword evidence="12" id="KW-1185">Reference proteome</keyword>
<keyword evidence="3 8" id="KW-0812">Transmembrane</keyword>
<dbReference type="Gene3D" id="1.10.287.70">
    <property type="match status" value="1"/>
</dbReference>